<dbReference type="Gene3D" id="3.40.50.700">
    <property type="entry name" value="NADH:ubiquinone oxidoreductase-like, 20kDa subunit"/>
    <property type="match status" value="1"/>
</dbReference>
<proteinExistence type="predicted"/>
<dbReference type="InterPro" id="IPR051349">
    <property type="entry name" value="Hydrogenase_assoc-protein"/>
</dbReference>
<reference evidence="5 6" key="1">
    <citation type="journal article" date="2011" name="Stand. Genomic Sci.">
        <title>Complete genome sequence of Desulfobulbus propionicus type strain (1pr3).</title>
        <authorList>
            <person name="Pagani I."/>
            <person name="Lapidus A."/>
            <person name="Nolan M."/>
            <person name="Lucas S."/>
            <person name="Hammon N."/>
            <person name="Deshpande S."/>
            <person name="Cheng J.F."/>
            <person name="Chertkov O."/>
            <person name="Davenport K."/>
            <person name="Tapia R."/>
            <person name="Han C."/>
            <person name="Goodwin L."/>
            <person name="Pitluck S."/>
            <person name="Liolios K."/>
            <person name="Mavromatis K."/>
            <person name="Ivanova N."/>
            <person name="Mikhailova N."/>
            <person name="Pati A."/>
            <person name="Chen A."/>
            <person name="Palaniappan K."/>
            <person name="Land M."/>
            <person name="Hauser L."/>
            <person name="Chang Y.J."/>
            <person name="Jeffries C.D."/>
            <person name="Detter J.C."/>
            <person name="Brambilla E."/>
            <person name="Kannan K.P."/>
            <person name="Djao O.D."/>
            <person name="Rohde M."/>
            <person name="Pukall R."/>
            <person name="Spring S."/>
            <person name="Goker M."/>
            <person name="Sikorski J."/>
            <person name="Woyke T."/>
            <person name="Bristow J."/>
            <person name="Eisen J.A."/>
            <person name="Markowitz V."/>
            <person name="Hugenholtz P."/>
            <person name="Kyrpides N.C."/>
            <person name="Klenk H.P."/>
        </authorList>
    </citation>
    <scope>NUCLEOTIDE SEQUENCE [LARGE SCALE GENOMIC DNA]</scope>
    <source>
        <strain evidence="6">ATCC 33891 / DSM 2032 / 1pr3</strain>
    </source>
</reference>
<organism evidence="5 6">
    <name type="scientific">Desulfobulbus propionicus (strain ATCC 33891 / DSM 2032 / VKM B-1956 / 1pr3)</name>
    <dbReference type="NCBI Taxonomy" id="577650"/>
    <lineage>
        <taxon>Bacteria</taxon>
        <taxon>Pseudomonadati</taxon>
        <taxon>Thermodesulfobacteriota</taxon>
        <taxon>Desulfobulbia</taxon>
        <taxon>Desulfobulbales</taxon>
        <taxon>Desulfobulbaceae</taxon>
        <taxon>Desulfobulbus</taxon>
    </lineage>
</organism>
<keyword evidence="2" id="KW-0574">Periplasm</keyword>
<dbReference type="InterPro" id="IPR006137">
    <property type="entry name" value="NADH_UbQ_OxRdtase-like_20kDa"/>
</dbReference>
<dbReference type="Proteomes" id="UP000006365">
    <property type="component" value="Chromosome"/>
</dbReference>
<evidence type="ECO:0000259" key="4">
    <source>
        <dbReference type="Pfam" id="PF01058"/>
    </source>
</evidence>
<gene>
    <name evidence="5" type="ordered locus">Despr_0012</name>
</gene>
<dbReference type="KEGG" id="dpr:Despr_0012"/>
<dbReference type="Pfam" id="PF01058">
    <property type="entry name" value="Oxidored_q6"/>
    <property type="match status" value="1"/>
</dbReference>
<dbReference type="SUPFAM" id="SSF56770">
    <property type="entry name" value="HydA/Nqo6-like"/>
    <property type="match status" value="1"/>
</dbReference>
<dbReference type="RefSeq" id="WP_015722754.1">
    <property type="nucleotide sequence ID" value="NC_014972.1"/>
</dbReference>
<keyword evidence="3" id="KW-0560">Oxidoreductase</keyword>
<protein>
    <submittedName>
        <fullName evidence="5">F420-non-reducing hydrogenase subunit G</fullName>
    </submittedName>
</protein>
<comment type="subcellular location">
    <subcellularLocation>
        <location evidence="1">Periplasm</location>
    </subcellularLocation>
</comment>
<evidence type="ECO:0000313" key="6">
    <source>
        <dbReference type="Proteomes" id="UP000006365"/>
    </source>
</evidence>
<dbReference type="GO" id="GO:0016491">
    <property type="term" value="F:oxidoreductase activity"/>
    <property type="evidence" value="ECO:0007669"/>
    <property type="project" value="UniProtKB-KW"/>
</dbReference>
<evidence type="ECO:0000313" key="5">
    <source>
        <dbReference type="EMBL" id="ADW16206.1"/>
    </source>
</evidence>
<dbReference type="GO" id="GO:0051536">
    <property type="term" value="F:iron-sulfur cluster binding"/>
    <property type="evidence" value="ECO:0007669"/>
    <property type="project" value="InterPro"/>
</dbReference>
<dbReference type="EMBL" id="CP002364">
    <property type="protein sequence ID" value="ADW16206.1"/>
    <property type="molecule type" value="Genomic_DNA"/>
</dbReference>
<dbReference type="InterPro" id="IPR037024">
    <property type="entry name" value="NiFe_Hase_small_N_sf"/>
</dbReference>
<name>A0A7U3YIT0_DESPD</name>
<keyword evidence="6" id="KW-1185">Reference proteome</keyword>
<feature type="domain" description="NADH:ubiquinone oxidoreductase-like 20kDa subunit" evidence="4">
    <location>
        <begin position="15"/>
        <end position="178"/>
    </location>
</feature>
<dbReference type="AlphaFoldDB" id="A0A7U3YIT0"/>
<dbReference type="PANTHER" id="PTHR42845">
    <property type="entry name" value="COENZYME F420-REDUCING HYDROGENASE, GAMMA SUBUNIT"/>
    <property type="match status" value="1"/>
</dbReference>
<sequence length="330" mass="35537">MANKLKTAFLLAGGCAGCEMSVVDLSEKLVDALEHLEIVFWAPTVADVKYQDLEDMPDKSIDLAFVDGMIRNTENLHTVQVLRAKSKVLVAFGACATLGGIAALGDLHTKEELFRQAYKDSFSTDNPEGVYPEPEYLLDGKYNLTIPAILDTCSTIDQVVAVDYYVGGCPPHPSFVGKLVGAIVAGDLPPAGSWLTGGKAVCDTCKRNPALTGQERLPIGEIKRTIDDRPDPNICLLQQGYMCFGPVTQGDCGASCLNVNIPCRGCGGPIPGIKDFGARCVSTLASSMASEAVAEQFIEKYNDMAKMFYRYSHTASKLNHRVAEQKENAA</sequence>
<accession>A0A7U3YIT0</accession>
<evidence type="ECO:0000256" key="3">
    <source>
        <dbReference type="ARBA" id="ARBA00023002"/>
    </source>
</evidence>
<dbReference type="GO" id="GO:0042597">
    <property type="term" value="C:periplasmic space"/>
    <property type="evidence" value="ECO:0007669"/>
    <property type="project" value="UniProtKB-SubCell"/>
</dbReference>
<evidence type="ECO:0000256" key="2">
    <source>
        <dbReference type="ARBA" id="ARBA00022764"/>
    </source>
</evidence>
<dbReference type="PANTHER" id="PTHR42845:SF2">
    <property type="entry name" value="F420-NON-REDUCING HYDROGENASE VHU SUBUNIT G"/>
    <property type="match status" value="1"/>
</dbReference>
<evidence type="ECO:0000256" key="1">
    <source>
        <dbReference type="ARBA" id="ARBA00004418"/>
    </source>
</evidence>